<organism evidence="1 2">
    <name type="scientific">Cinara cedri</name>
    <dbReference type="NCBI Taxonomy" id="506608"/>
    <lineage>
        <taxon>Eukaryota</taxon>
        <taxon>Metazoa</taxon>
        <taxon>Ecdysozoa</taxon>
        <taxon>Arthropoda</taxon>
        <taxon>Hexapoda</taxon>
        <taxon>Insecta</taxon>
        <taxon>Pterygota</taxon>
        <taxon>Neoptera</taxon>
        <taxon>Paraneoptera</taxon>
        <taxon>Hemiptera</taxon>
        <taxon>Sternorrhyncha</taxon>
        <taxon>Aphidomorpha</taxon>
        <taxon>Aphidoidea</taxon>
        <taxon>Aphididae</taxon>
        <taxon>Lachninae</taxon>
        <taxon>Cinara</taxon>
    </lineage>
</organism>
<protein>
    <submittedName>
        <fullName evidence="1">Uncharacterized protein</fullName>
    </submittedName>
</protein>
<feature type="non-terminal residue" evidence="1">
    <location>
        <position position="68"/>
    </location>
</feature>
<sequence length="68" mass="8112">EWKNSAQFHGVLATNIIYQSTQHHEQFKLTLRRSVTSERIDLLKLWRLRRKIPHNPSRQPKPTHSGDQ</sequence>
<evidence type="ECO:0000313" key="2">
    <source>
        <dbReference type="Proteomes" id="UP000325440"/>
    </source>
</evidence>
<accession>A0A5E4MPY4</accession>
<dbReference type="EMBL" id="CABPRJ010000989">
    <property type="protein sequence ID" value="VVC34287.1"/>
    <property type="molecule type" value="Genomic_DNA"/>
</dbReference>
<evidence type="ECO:0000313" key="1">
    <source>
        <dbReference type="EMBL" id="VVC34287.1"/>
    </source>
</evidence>
<feature type="non-terminal residue" evidence="1">
    <location>
        <position position="1"/>
    </location>
</feature>
<reference evidence="1 2" key="1">
    <citation type="submission" date="2019-08" db="EMBL/GenBank/DDBJ databases">
        <authorList>
            <person name="Alioto T."/>
            <person name="Alioto T."/>
            <person name="Gomez Garrido J."/>
        </authorList>
    </citation>
    <scope>NUCLEOTIDE SEQUENCE [LARGE SCALE GENOMIC DNA]</scope>
</reference>
<name>A0A5E4MPY4_9HEMI</name>
<dbReference type="AlphaFoldDB" id="A0A5E4MPY4"/>
<proteinExistence type="predicted"/>
<gene>
    <name evidence="1" type="ORF">CINCED_3A005322</name>
</gene>
<dbReference type="Proteomes" id="UP000325440">
    <property type="component" value="Unassembled WGS sequence"/>
</dbReference>
<keyword evidence="2" id="KW-1185">Reference proteome</keyword>